<dbReference type="Pfam" id="PF19315">
    <property type="entry name" value="MC_hydratase"/>
    <property type="match status" value="1"/>
</dbReference>
<dbReference type="InterPro" id="IPR048274">
    <property type="entry name" value="MC_hydratase"/>
</dbReference>
<dbReference type="EMBL" id="MFBQ01000047">
    <property type="protein sequence ID" value="OGE03598.1"/>
    <property type="molecule type" value="Genomic_DNA"/>
</dbReference>
<dbReference type="Proteomes" id="UP000176780">
    <property type="component" value="Unassembled WGS sequence"/>
</dbReference>
<dbReference type="AlphaFoldDB" id="A0A1F5HHK2"/>
<proteinExistence type="predicted"/>
<dbReference type="GO" id="GO:0016829">
    <property type="term" value="F:lyase activity"/>
    <property type="evidence" value="ECO:0007669"/>
    <property type="project" value="InterPro"/>
</dbReference>
<gene>
    <name evidence="1" type="ORF">A3B51_01145</name>
</gene>
<dbReference type="PANTHER" id="PTHR43664:SF1">
    <property type="entry name" value="BETA-METHYLMALYL-COA DEHYDRATASE"/>
    <property type="match status" value="1"/>
</dbReference>
<dbReference type="Gene3D" id="3.10.129.10">
    <property type="entry name" value="Hotdog Thioesterase"/>
    <property type="match status" value="1"/>
</dbReference>
<reference evidence="1 2" key="1">
    <citation type="journal article" date="2016" name="Nat. Commun.">
        <title>Thousands of microbial genomes shed light on interconnected biogeochemical processes in an aquifer system.</title>
        <authorList>
            <person name="Anantharaman K."/>
            <person name="Brown C.T."/>
            <person name="Hug L.A."/>
            <person name="Sharon I."/>
            <person name="Castelle C.J."/>
            <person name="Probst A.J."/>
            <person name="Thomas B.C."/>
            <person name="Singh A."/>
            <person name="Wilkins M.J."/>
            <person name="Karaoz U."/>
            <person name="Brodie E.L."/>
            <person name="Williams K.H."/>
            <person name="Hubbard S.S."/>
            <person name="Banfield J.F."/>
        </authorList>
    </citation>
    <scope>NUCLEOTIDE SEQUENCE [LARGE SCALE GENOMIC DNA]</scope>
</reference>
<organism evidence="1 2">
    <name type="scientific">Candidatus Curtissbacteria bacterium RIFCSPLOWO2_01_FULL_41_18</name>
    <dbReference type="NCBI Taxonomy" id="1797727"/>
    <lineage>
        <taxon>Bacteria</taxon>
        <taxon>Candidatus Curtissiibacteriota</taxon>
    </lineage>
</organism>
<dbReference type="SUPFAM" id="SSF54637">
    <property type="entry name" value="Thioesterase/thiol ester dehydrase-isomerase"/>
    <property type="match status" value="1"/>
</dbReference>
<accession>A0A1F5HHK2</accession>
<protein>
    <submittedName>
        <fullName evidence="1">Uncharacterized protein</fullName>
    </submittedName>
</protein>
<evidence type="ECO:0000313" key="1">
    <source>
        <dbReference type="EMBL" id="OGE03598.1"/>
    </source>
</evidence>
<name>A0A1F5HHK2_9BACT</name>
<evidence type="ECO:0000313" key="2">
    <source>
        <dbReference type="Proteomes" id="UP000176780"/>
    </source>
</evidence>
<sequence>MRERPEYTGPFWEDFHEGQEFEHPGSRAVTQEYFDQQMVGKPYNNQPIHSNADFARREGYRDIVVPGPIVFDAIFQLTVKDLSFNARNKSGSFDNLSAVYVGDELRARSRVVKVAPWTGKTLANTHGAVFVETTGYNQEDIPVILIKRLIANPLRNPNSSSS</sequence>
<dbReference type="PANTHER" id="PTHR43664">
    <property type="entry name" value="MONOAMINE OXIDASE-RELATED"/>
    <property type="match status" value="1"/>
</dbReference>
<comment type="caution">
    <text evidence="1">The sequence shown here is derived from an EMBL/GenBank/DDBJ whole genome shotgun (WGS) entry which is preliminary data.</text>
</comment>
<dbReference type="STRING" id="1797727.A3B51_01145"/>
<dbReference type="InterPro" id="IPR052342">
    <property type="entry name" value="MCH/BMMD"/>
</dbReference>
<dbReference type="InterPro" id="IPR029069">
    <property type="entry name" value="HotDog_dom_sf"/>
</dbReference>